<sequence>MKHFFLMMLGVFLACSLQAQPLCNIEDQRPVQLLEAELARGIKTFKKQKPPIYYLSYTYTEETKNSLEVAEGGVSWEGEIPSRRLQIAARAGSPKMDNTRTLKSDYDNFYIPATTLPDWQGDPRAFETAVWRATQQAAEQAQKDFSRVQIDSINSSKRTDDSNDFVFPPEATYCREEEPLSFDWERLRALLLKASELVQGKDFVLESTFYFSTQEGNRYFVDSVGSRLKTPFAYARLGYELYGKTADGLQLNRSQSYDVLKASELPDEETFLAAVKQSILELEALSRAPEAEPMTAPAILKNRAMAVFVHEVLGHRVEGHRQKDDSFGKTFTDKVGQPVVSPLLTIVDDPTLAYFNGIPLRGFYEYDDEGVKSQPVYIVQDGILKNFLMHSSPIKGFSVSNGHGRRSTGYRPVARMGNTRVMARQTVSYEQLEKQLLSEIKRQGKPYGFIIEDLSGGFTQTGTYSPQAFKLQPTLVYRIYPDGRKELVRGADMVGTPLVSFNKVLAAADDYAVFNGTCGAESGWVPVSAIAPSVLLESLEIEKTGKSNLKPPVLVPPSAEKKGKKK</sequence>
<dbReference type="GO" id="GO:0008237">
    <property type="term" value="F:metallopeptidase activity"/>
    <property type="evidence" value="ECO:0007669"/>
    <property type="project" value="InterPro"/>
</dbReference>
<evidence type="ECO:0000256" key="1">
    <source>
        <dbReference type="ARBA" id="ARBA00005836"/>
    </source>
</evidence>
<protein>
    <recommendedName>
        <fullName evidence="4">Metalloprotease TldD/E C-terminal domain-containing protein</fullName>
    </recommendedName>
</protein>
<evidence type="ECO:0000256" key="3">
    <source>
        <dbReference type="SAM" id="SignalP"/>
    </source>
</evidence>
<dbReference type="SUPFAM" id="SSF111283">
    <property type="entry name" value="Putative modulator of DNA gyrase, PmbA/TldD"/>
    <property type="match status" value="1"/>
</dbReference>
<dbReference type="PANTHER" id="PTHR30624:SF0">
    <property type="entry name" value="METALLOPROTEASE SLR0863"/>
    <property type="match status" value="1"/>
</dbReference>
<dbReference type="AlphaFoldDB" id="A0A1Y4DAG7"/>
<keyword evidence="3" id="KW-0732">Signal</keyword>
<feature type="region of interest" description="Disordered" evidence="2">
    <location>
        <begin position="547"/>
        <end position="566"/>
    </location>
</feature>
<dbReference type="Pfam" id="PF19289">
    <property type="entry name" value="PmbA_TldD_3rd"/>
    <property type="match status" value="1"/>
</dbReference>
<proteinExistence type="inferred from homology"/>
<dbReference type="InterPro" id="IPR051463">
    <property type="entry name" value="Peptidase_U62_metallo"/>
</dbReference>
<dbReference type="InterPro" id="IPR045569">
    <property type="entry name" value="Metalloprtase-TldD/E_C"/>
</dbReference>
<dbReference type="PROSITE" id="PS51257">
    <property type="entry name" value="PROKAR_LIPOPROTEIN"/>
    <property type="match status" value="1"/>
</dbReference>
<dbReference type="PANTHER" id="PTHR30624">
    <property type="entry name" value="UNCHARACTERIZED PROTEIN TLDD AND PMBA"/>
    <property type="match status" value="1"/>
</dbReference>
<dbReference type="RefSeq" id="WP_087289097.1">
    <property type="nucleotide sequence ID" value="NZ_NFJD01000004.1"/>
</dbReference>
<dbReference type="Proteomes" id="UP000196368">
    <property type="component" value="Unassembled WGS sequence"/>
</dbReference>
<accession>A0A1Y4DAG7</accession>
<dbReference type="GO" id="GO:0006508">
    <property type="term" value="P:proteolysis"/>
    <property type="evidence" value="ECO:0007669"/>
    <property type="project" value="InterPro"/>
</dbReference>
<dbReference type="GO" id="GO:0005829">
    <property type="term" value="C:cytosol"/>
    <property type="evidence" value="ECO:0007669"/>
    <property type="project" value="TreeGrafter"/>
</dbReference>
<feature type="signal peptide" evidence="3">
    <location>
        <begin position="1"/>
        <end position="19"/>
    </location>
</feature>
<feature type="chain" id="PRO_5012011562" description="Metalloprotease TldD/E C-terminal domain-containing protein" evidence="3">
    <location>
        <begin position="20"/>
        <end position="566"/>
    </location>
</feature>
<keyword evidence="6" id="KW-1185">Reference proteome</keyword>
<evidence type="ECO:0000313" key="6">
    <source>
        <dbReference type="Proteomes" id="UP000196368"/>
    </source>
</evidence>
<name>A0A1Y4DAG7_9BACT</name>
<comment type="caution">
    <text evidence="5">The sequence shown here is derived from an EMBL/GenBank/DDBJ whole genome shotgun (WGS) entry which is preliminary data.</text>
</comment>
<evidence type="ECO:0000259" key="4">
    <source>
        <dbReference type="Pfam" id="PF19289"/>
    </source>
</evidence>
<organism evidence="5 6">
    <name type="scientific">Candidatus Avelusimicrobium gallicola</name>
    <dbReference type="NCBI Taxonomy" id="2562704"/>
    <lineage>
        <taxon>Bacteria</taxon>
        <taxon>Pseudomonadati</taxon>
        <taxon>Elusimicrobiota</taxon>
        <taxon>Elusimicrobia</taxon>
        <taxon>Elusimicrobiales</taxon>
        <taxon>Elusimicrobiaceae</taxon>
        <taxon>Candidatus Avelusimicrobium</taxon>
    </lineage>
</organism>
<feature type="domain" description="Metalloprotease TldD/E C-terminal" evidence="4">
    <location>
        <begin position="295"/>
        <end position="541"/>
    </location>
</feature>
<comment type="similarity">
    <text evidence="1">Belongs to the peptidase U62 family.</text>
</comment>
<dbReference type="InterPro" id="IPR036059">
    <property type="entry name" value="TldD/PmbA_sf"/>
</dbReference>
<reference evidence="6" key="1">
    <citation type="submission" date="2017-04" db="EMBL/GenBank/DDBJ databases">
        <title>Function of individual gut microbiota members based on whole genome sequencing of pure cultures obtained from chicken caecum.</title>
        <authorList>
            <person name="Medvecky M."/>
            <person name="Cejkova D."/>
            <person name="Polansky O."/>
            <person name="Karasova D."/>
            <person name="Kubasova T."/>
            <person name="Cizek A."/>
            <person name="Rychlik I."/>
        </authorList>
    </citation>
    <scope>NUCLEOTIDE SEQUENCE [LARGE SCALE GENOMIC DNA]</scope>
    <source>
        <strain evidence="6">An273</strain>
    </source>
</reference>
<evidence type="ECO:0000313" key="5">
    <source>
        <dbReference type="EMBL" id="OUO56227.1"/>
    </source>
</evidence>
<evidence type="ECO:0000256" key="2">
    <source>
        <dbReference type="SAM" id="MobiDB-lite"/>
    </source>
</evidence>
<dbReference type="OrthoDB" id="9788526at2"/>
<gene>
    <name evidence="5" type="ORF">B5F75_06305</name>
</gene>
<dbReference type="EMBL" id="NFJD01000004">
    <property type="protein sequence ID" value="OUO56227.1"/>
    <property type="molecule type" value="Genomic_DNA"/>
</dbReference>